<reference evidence="1 2" key="1">
    <citation type="journal article" date="2012" name="J. Bacteriol.">
        <title>Complete genome sequences of Methylophaga sp. strain JAM1 and Methylophaga sp. strain JAM7.</title>
        <authorList>
            <person name="Villeneuve C."/>
            <person name="Martineau C."/>
            <person name="Mauffrey F."/>
            <person name="Villemur R."/>
        </authorList>
    </citation>
    <scope>NUCLEOTIDE SEQUENCE [LARGE SCALE GENOMIC DNA]</scope>
    <source>
        <strain evidence="1 2">JAM1</strain>
    </source>
</reference>
<dbReference type="Pfam" id="PF06055">
    <property type="entry name" value="ExoD"/>
    <property type="match status" value="1"/>
</dbReference>
<dbReference type="AlphaFoldDB" id="I1XN21"/>
<dbReference type="EMBL" id="CP003390">
    <property type="protein sequence ID" value="AFI85790.1"/>
    <property type="molecule type" value="Genomic_DNA"/>
</dbReference>
<name>I1XN21_METNJ</name>
<dbReference type="RefSeq" id="WP_014708151.1">
    <property type="nucleotide sequence ID" value="NC_017857.3"/>
</dbReference>
<gene>
    <name evidence="1" type="ordered locus">Q7A_3015</name>
</gene>
<reference evidence="1 2" key="2">
    <citation type="journal article" date="2013" name="Int. J. Syst. Evol. Microbiol.">
        <title>Methylophaga nitratireducenticrescens sp. nov. and Methylophaga frappieri sp. nov., isolated from the biofilm of the methanol-fed denitrification system treating the seawater at the Montreal Biodome.</title>
        <authorList>
            <person name="Villeneuve C."/>
            <person name="Martineau C."/>
            <person name="Mauffrey F."/>
            <person name="Villemur R."/>
        </authorList>
    </citation>
    <scope>NUCLEOTIDE SEQUENCE [LARGE SCALE GENOMIC DNA]</scope>
    <source>
        <strain evidence="1 2">JAM1</strain>
    </source>
</reference>
<dbReference type="PANTHER" id="PTHR41795">
    <property type="entry name" value="EXOPOLYSACCHARIDE SYNTHESIS PROTEIN"/>
    <property type="match status" value="1"/>
</dbReference>
<protein>
    <submittedName>
        <fullName evidence="1">ABC-type transport system, permease component</fullName>
    </submittedName>
</protein>
<proteinExistence type="predicted"/>
<evidence type="ECO:0000313" key="2">
    <source>
        <dbReference type="Proteomes" id="UP000009144"/>
    </source>
</evidence>
<dbReference type="InterPro" id="IPR010331">
    <property type="entry name" value="ExoD"/>
</dbReference>
<dbReference type="PANTHER" id="PTHR41795:SF1">
    <property type="entry name" value="EXOPOLYSACCHARIDE SYNTHESIS PROTEIN"/>
    <property type="match status" value="1"/>
</dbReference>
<keyword evidence="2" id="KW-1185">Reference proteome</keyword>
<dbReference type="OrthoDB" id="8635607at2"/>
<dbReference type="STRING" id="754476.Q7A_3015"/>
<dbReference type="eggNOG" id="COG3932">
    <property type="taxonomic scope" value="Bacteria"/>
</dbReference>
<dbReference type="Proteomes" id="UP000009144">
    <property type="component" value="Chromosome"/>
</dbReference>
<dbReference type="PATRIC" id="fig|754476.3.peg.2961"/>
<dbReference type="KEGG" id="mej:Q7A_3015"/>
<dbReference type="HOGENOM" id="CLU_093444_1_0_6"/>
<evidence type="ECO:0000313" key="1">
    <source>
        <dbReference type="EMBL" id="AFI85790.1"/>
    </source>
</evidence>
<accession>I1XN21</accession>
<organism evidence="1 2">
    <name type="scientific">Methylophaga nitratireducenticrescens</name>
    <dbReference type="NCBI Taxonomy" id="754476"/>
    <lineage>
        <taxon>Bacteria</taxon>
        <taxon>Pseudomonadati</taxon>
        <taxon>Pseudomonadota</taxon>
        <taxon>Gammaproteobacteria</taxon>
        <taxon>Thiotrichales</taxon>
        <taxon>Piscirickettsiaceae</taxon>
        <taxon>Methylophaga</taxon>
    </lineage>
</organism>
<sequence>MAKHQQLTNLEQLFDCIGKAAEQKRNEKVSIDSIMEMIGRRSFGPLLLLAGLIILAPVIGDIPGVPTIMGVFILLVAVQLLIGQEHFWLPKWLLQRAVPSEKLLKAVEWLRKPAHFIDKLIRPRLLIFVNGTAKYVIAIVCIFIALTLPFMEVVPFSANAGGLAIVAFGLALIARDGLLSLFSFVLTGLTAWMIIANLF</sequence>
<dbReference type="PIRSF" id="PIRSF033239">
    <property type="entry name" value="ExoD"/>
    <property type="match status" value="1"/>
</dbReference>